<feature type="compositionally biased region" description="Low complexity" evidence="1">
    <location>
        <begin position="367"/>
        <end position="388"/>
    </location>
</feature>
<name>A0AAD3Y9W4_9TREE</name>
<comment type="caution">
    <text evidence="2">The sequence shown here is derived from an EMBL/GenBank/DDBJ whole genome shotgun (WGS) entry which is preliminary data.</text>
</comment>
<protein>
    <submittedName>
        <fullName evidence="2">Uncharacterized protein</fullName>
    </submittedName>
</protein>
<evidence type="ECO:0000313" key="3">
    <source>
        <dbReference type="Proteomes" id="UP001222932"/>
    </source>
</evidence>
<evidence type="ECO:0000313" key="2">
    <source>
        <dbReference type="EMBL" id="GMK55326.1"/>
    </source>
</evidence>
<dbReference type="Proteomes" id="UP001222932">
    <property type="component" value="Unassembled WGS sequence"/>
</dbReference>
<feature type="compositionally biased region" description="Polar residues" evidence="1">
    <location>
        <begin position="410"/>
        <end position="430"/>
    </location>
</feature>
<dbReference type="AlphaFoldDB" id="A0AAD3Y9W4"/>
<accession>A0AAD3Y9W4</accession>
<reference evidence="2" key="2">
    <citation type="submission" date="2023-06" db="EMBL/GenBank/DDBJ databases">
        <authorList>
            <person name="Kobayashi Y."/>
            <person name="Kayamori A."/>
            <person name="Aoki K."/>
            <person name="Shiwa Y."/>
            <person name="Fujita N."/>
            <person name="Sugita T."/>
            <person name="Iwasaki W."/>
            <person name="Tanaka N."/>
            <person name="Takashima M."/>
        </authorList>
    </citation>
    <scope>NUCLEOTIDE SEQUENCE</scope>
    <source>
        <strain evidence="2">HIS016</strain>
    </source>
</reference>
<organism evidence="2 3">
    <name type="scientific">Cutaneotrichosporon spelunceum</name>
    <dbReference type="NCBI Taxonomy" id="1672016"/>
    <lineage>
        <taxon>Eukaryota</taxon>
        <taxon>Fungi</taxon>
        <taxon>Dikarya</taxon>
        <taxon>Basidiomycota</taxon>
        <taxon>Agaricomycotina</taxon>
        <taxon>Tremellomycetes</taxon>
        <taxon>Trichosporonales</taxon>
        <taxon>Trichosporonaceae</taxon>
        <taxon>Cutaneotrichosporon</taxon>
    </lineage>
</organism>
<feature type="region of interest" description="Disordered" evidence="1">
    <location>
        <begin position="620"/>
        <end position="706"/>
    </location>
</feature>
<feature type="region of interest" description="Disordered" evidence="1">
    <location>
        <begin position="367"/>
        <end position="430"/>
    </location>
</feature>
<keyword evidence="3" id="KW-1185">Reference proteome</keyword>
<feature type="region of interest" description="Disordered" evidence="1">
    <location>
        <begin position="224"/>
        <end position="266"/>
    </location>
</feature>
<feature type="compositionally biased region" description="Low complexity" evidence="1">
    <location>
        <begin position="169"/>
        <end position="181"/>
    </location>
</feature>
<feature type="compositionally biased region" description="Basic residues" evidence="1">
    <location>
        <begin position="697"/>
        <end position="706"/>
    </location>
</feature>
<proteinExistence type="predicted"/>
<reference evidence="2" key="1">
    <citation type="journal article" date="2023" name="BMC Genomics">
        <title>Chromosome-level genome assemblies of Cutaneotrichosporon spp. (Trichosporonales, Basidiomycota) reveal imbalanced evolution between nucleotide sequences and chromosome synteny.</title>
        <authorList>
            <person name="Kobayashi Y."/>
            <person name="Kayamori A."/>
            <person name="Aoki K."/>
            <person name="Shiwa Y."/>
            <person name="Matsutani M."/>
            <person name="Fujita N."/>
            <person name="Sugita T."/>
            <person name="Iwasaki W."/>
            <person name="Tanaka N."/>
            <person name="Takashima M."/>
        </authorList>
    </citation>
    <scope>NUCLEOTIDE SEQUENCE</scope>
    <source>
        <strain evidence="2">HIS016</strain>
    </source>
</reference>
<feature type="compositionally biased region" description="Polar residues" evidence="1">
    <location>
        <begin position="233"/>
        <end position="242"/>
    </location>
</feature>
<gene>
    <name evidence="2" type="ORF">CspeluHIS016_0203820</name>
</gene>
<feature type="region of interest" description="Disordered" evidence="1">
    <location>
        <begin position="105"/>
        <end position="211"/>
    </location>
</feature>
<dbReference type="EMBL" id="BTCM01000002">
    <property type="protein sequence ID" value="GMK55326.1"/>
    <property type="molecule type" value="Genomic_DNA"/>
</dbReference>
<evidence type="ECO:0000256" key="1">
    <source>
        <dbReference type="SAM" id="MobiDB-lite"/>
    </source>
</evidence>
<sequence length="749" mass="80831">MARRNRLGKSGVSTQRAPMNMRLVTSVSLAFLVGRPIALTPARYGPSTAPLNLNVSARQRRRENWDDWVAVNQIRDLGILVSALKTWFPSLDDAFSSSDWEDIGNLRSKRPSPDQSPSKDKEKVCASQADGEGRSSTSSLQSVLEEDESETSGGDADVSAESSVHLKLTTTFTSASSDTTSRVQPGWRQTLPPSHTHHGERSPGASYITPRSYPTMGFSTYRSPGASYATPRSPLQSLSTDRSAAGPSFGSQSAERMERSSLARPSFSTLRYTPERKMNLSIGPSLEFTPIQLPLSLLPSSSSSVVPSSPYSDYAEGPSFSTQRSLHTAASFSTQRSTASLADASMGLALRLQQVSAFPTLTALSSLPSSATPQSTTPSTLSFPTNPLITPPRTRTSATPLRAYMPGNRNLPNSSGQCTPGTSEFASSSSFPIDTTATSTSLSLLPSLPSHMILSPSRSLSSFAAFDQRHSLPSMALLHDLDEQSFSYSRSGLSHSSMVFMTGMSPFLDDLGALPIGRGIHDRNCAIRAATLPVVTVMGQCSSGNEVVTRSATTKVVGFDRTLWTGLEAAPVVPRLPTGPLESDNDAAIGSGRMTRTVRNIQSMSSLRPPTSFQSLCAKFRKQPSEGTARPRIKSKGKMRPTLPSHFNHAPLSTSSKYRRGVPGLPVPQRSALLPRGQHGDSPLHGTSNGKPPKLSTRLRLRRPKSHLFRHEAATAEAEESERRLPEHLELHGQRREGLLKALRLRGLL</sequence>